<evidence type="ECO:0000313" key="2">
    <source>
        <dbReference type="EMBL" id="MBW0512343.1"/>
    </source>
</evidence>
<feature type="signal peptide" evidence="1">
    <location>
        <begin position="1"/>
        <end position="21"/>
    </location>
</feature>
<accession>A0A9Q3E1Y4</accession>
<feature type="chain" id="PRO_5040423846" description="Secreted protein" evidence="1">
    <location>
        <begin position="22"/>
        <end position="151"/>
    </location>
</feature>
<protein>
    <recommendedName>
        <fullName evidence="4">Secreted protein</fullName>
    </recommendedName>
</protein>
<organism evidence="2 3">
    <name type="scientific">Austropuccinia psidii MF-1</name>
    <dbReference type="NCBI Taxonomy" id="1389203"/>
    <lineage>
        <taxon>Eukaryota</taxon>
        <taxon>Fungi</taxon>
        <taxon>Dikarya</taxon>
        <taxon>Basidiomycota</taxon>
        <taxon>Pucciniomycotina</taxon>
        <taxon>Pucciniomycetes</taxon>
        <taxon>Pucciniales</taxon>
        <taxon>Sphaerophragmiaceae</taxon>
        <taxon>Austropuccinia</taxon>
    </lineage>
</organism>
<evidence type="ECO:0008006" key="4">
    <source>
        <dbReference type="Google" id="ProtNLM"/>
    </source>
</evidence>
<reference evidence="2" key="1">
    <citation type="submission" date="2021-03" db="EMBL/GenBank/DDBJ databases">
        <title>Draft genome sequence of rust myrtle Austropuccinia psidii MF-1, a brazilian biotype.</title>
        <authorList>
            <person name="Quecine M.C."/>
            <person name="Pachon D.M.R."/>
            <person name="Bonatelli M.L."/>
            <person name="Correr F.H."/>
            <person name="Franceschini L.M."/>
            <person name="Leite T.F."/>
            <person name="Margarido G.R.A."/>
            <person name="Almeida C.A."/>
            <person name="Ferrarezi J.A."/>
            <person name="Labate C.A."/>
        </authorList>
    </citation>
    <scope>NUCLEOTIDE SEQUENCE</scope>
    <source>
        <strain evidence="2">MF-1</strain>
    </source>
</reference>
<sequence length="151" mass="16810">MPRSLLLIAALAFSHFLSASAYSKQTCFQRFAIDKGTAWCRNPAGVPYKCIVGSCHVGIEFTLSKVLRWENCSLNHANELTRVHYVWPTDFTVSNDGKSATVTAGQKAPDLISTRVNIPSDDTIKCTWGNSNHEPNRVRPDCDHCDPAWNQ</sequence>
<evidence type="ECO:0000313" key="3">
    <source>
        <dbReference type="Proteomes" id="UP000765509"/>
    </source>
</evidence>
<proteinExistence type="predicted"/>
<keyword evidence="3" id="KW-1185">Reference proteome</keyword>
<evidence type="ECO:0000256" key="1">
    <source>
        <dbReference type="SAM" id="SignalP"/>
    </source>
</evidence>
<dbReference type="AlphaFoldDB" id="A0A9Q3E1Y4"/>
<dbReference type="EMBL" id="AVOT02022744">
    <property type="protein sequence ID" value="MBW0512343.1"/>
    <property type="molecule type" value="Genomic_DNA"/>
</dbReference>
<gene>
    <name evidence="2" type="ORF">O181_052058</name>
</gene>
<keyword evidence="1" id="KW-0732">Signal</keyword>
<comment type="caution">
    <text evidence="2">The sequence shown here is derived from an EMBL/GenBank/DDBJ whole genome shotgun (WGS) entry which is preliminary data.</text>
</comment>
<name>A0A9Q3E1Y4_9BASI</name>
<dbReference type="Proteomes" id="UP000765509">
    <property type="component" value="Unassembled WGS sequence"/>
</dbReference>